<protein>
    <recommendedName>
        <fullName evidence="3">Flagellin</fullName>
    </recommendedName>
</protein>
<keyword evidence="6" id="KW-0969">Cilium</keyword>
<dbReference type="SUPFAM" id="SSF64518">
    <property type="entry name" value="Phase 1 flagellin"/>
    <property type="match status" value="1"/>
</dbReference>
<proteinExistence type="inferred from homology"/>
<evidence type="ECO:0000259" key="4">
    <source>
        <dbReference type="Pfam" id="PF00669"/>
    </source>
</evidence>
<evidence type="ECO:0000256" key="3">
    <source>
        <dbReference type="RuleBase" id="RU362073"/>
    </source>
</evidence>
<reference evidence="7 9" key="1">
    <citation type="submission" date="2020-06" db="EMBL/GenBank/DDBJ databases">
        <title>Description of novel acetic acid bacteria.</title>
        <authorList>
            <person name="Sombolestani A."/>
        </authorList>
    </citation>
    <scope>NUCLEOTIDE SEQUENCE [LARGE SCALE GENOMIC DNA]</scope>
    <source>
        <strain evidence="7 9">LMG 26838</strain>
    </source>
</reference>
<keyword evidence="6" id="KW-0966">Cell projection</keyword>
<organism evidence="6 8">
    <name type="scientific">Endobacter medicaginis</name>
    <dbReference type="NCBI Taxonomy" id="1181271"/>
    <lineage>
        <taxon>Bacteria</taxon>
        <taxon>Pseudomonadati</taxon>
        <taxon>Pseudomonadota</taxon>
        <taxon>Alphaproteobacteria</taxon>
        <taxon>Acetobacterales</taxon>
        <taxon>Acetobacteraceae</taxon>
        <taxon>Endobacter</taxon>
    </lineage>
</organism>
<comment type="subcellular location">
    <subcellularLocation>
        <location evidence="3">Secreted</location>
    </subcellularLocation>
    <subcellularLocation>
        <location evidence="3">Bacterial flagellum</location>
    </subcellularLocation>
</comment>
<dbReference type="GO" id="GO:0009288">
    <property type="term" value="C:bacterial-type flagellum"/>
    <property type="evidence" value="ECO:0007669"/>
    <property type="project" value="UniProtKB-SubCell"/>
</dbReference>
<dbReference type="EMBL" id="JABXXQ010000028">
    <property type="protein sequence ID" value="NVN29332.1"/>
    <property type="molecule type" value="Genomic_DNA"/>
</dbReference>
<dbReference type="GO" id="GO:0005198">
    <property type="term" value="F:structural molecule activity"/>
    <property type="evidence" value="ECO:0007669"/>
    <property type="project" value="UniProtKB-UniRule"/>
</dbReference>
<dbReference type="GO" id="GO:0005576">
    <property type="term" value="C:extracellular region"/>
    <property type="evidence" value="ECO:0007669"/>
    <property type="project" value="UniProtKB-SubCell"/>
</dbReference>
<reference evidence="6 8" key="2">
    <citation type="submission" date="2020-08" db="EMBL/GenBank/DDBJ databases">
        <title>Genomic Encyclopedia of Type Strains, Phase III (KMG-III): the genomes of soil and plant-associated and newly described type strains.</title>
        <authorList>
            <person name="Whitman W."/>
        </authorList>
    </citation>
    <scope>NUCLEOTIDE SEQUENCE [LARGE SCALE GENOMIC DNA]</scope>
    <source>
        <strain evidence="6 8">CECT 8088</strain>
    </source>
</reference>
<gene>
    <name evidence="6" type="ORF">FHR90_002497</name>
    <name evidence="7" type="ORF">HUK83_03125</name>
</gene>
<dbReference type="InterPro" id="IPR046358">
    <property type="entry name" value="Flagellin_C"/>
</dbReference>
<dbReference type="Proteomes" id="UP000565205">
    <property type="component" value="Unassembled WGS sequence"/>
</dbReference>
<evidence type="ECO:0000256" key="2">
    <source>
        <dbReference type="ARBA" id="ARBA00023143"/>
    </source>
</evidence>
<dbReference type="PANTHER" id="PTHR42792:SF2">
    <property type="entry name" value="FLAGELLIN"/>
    <property type="match status" value="1"/>
</dbReference>
<name>A0A839V5C7_9PROT</name>
<dbReference type="Pfam" id="PF00700">
    <property type="entry name" value="Flagellin_C"/>
    <property type="match status" value="1"/>
</dbReference>
<dbReference type="InterPro" id="IPR001029">
    <property type="entry name" value="Flagellin_N"/>
</dbReference>
<keyword evidence="3" id="KW-0964">Secreted</keyword>
<dbReference type="Proteomes" id="UP000557688">
    <property type="component" value="Unassembled WGS sequence"/>
</dbReference>
<sequence length="414" mass="40922">MAFSINTNTAALAALQTLRETNADLTATSNAVSSGKKVNSAADDPAVYVIAQKMNSQISGLSAVSSGLSTGAQVVSTANSALTSIGSVLTQLKTLVSEGQSASIDPTTINSQISNLLSNIDSYAKNATFSGVNLISGNTGGSVTSNQLKLITSADASQSITVGRANSATTDAMNATSAGLGLANLSTTSSGVTFTGLGAIGTGGSVTLANSVTTGTSATPSQSWTFTLATTGAGTVDTVTQDAVKNVTGISHAVTVVPASGQSAQDALVAAMKSAGFSVSLTQNATTAADVDLHVAGNDVVTTGASATPAANGTAVTGSAWTGSDAALANVDAAINKLGAMSVTLGAQQNQITSLQSYQSTLSDALTTGVGALTDADLSEESAKLTSLQTKQQLAIQSLSMANSQSQSILSLFR</sequence>
<evidence type="ECO:0000313" key="6">
    <source>
        <dbReference type="EMBL" id="MBB3174651.1"/>
    </source>
</evidence>
<keyword evidence="8" id="KW-1185">Reference proteome</keyword>
<feature type="domain" description="Flagellin N-terminal" evidence="4">
    <location>
        <begin position="5"/>
        <end position="138"/>
    </location>
</feature>
<dbReference type="PANTHER" id="PTHR42792">
    <property type="entry name" value="FLAGELLIN"/>
    <property type="match status" value="1"/>
</dbReference>
<comment type="function">
    <text evidence="3">Flagellin is the subunit protein which polymerizes to form the filaments of bacterial flagella.</text>
</comment>
<evidence type="ECO:0000313" key="8">
    <source>
        <dbReference type="Proteomes" id="UP000557688"/>
    </source>
</evidence>
<evidence type="ECO:0000256" key="1">
    <source>
        <dbReference type="ARBA" id="ARBA00005709"/>
    </source>
</evidence>
<evidence type="ECO:0000313" key="9">
    <source>
        <dbReference type="Proteomes" id="UP000565205"/>
    </source>
</evidence>
<dbReference type="Pfam" id="PF00669">
    <property type="entry name" value="Flagellin_N"/>
    <property type="match status" value="1"/>
</dbReference>
<comment type="similarity">
    <text evidence="1 3">Belongs to the bacterial flagellin family.</text>
</comment>
<dbReference type="PRINTS" id="PR00207">
    <property type="entry name" value="FLAGELLIN"/>
</dbReference>
<dbReference type="InterPro" id="IPR001492">
    <property type="entry name" value="Flagellin"/>
</dbReference>
<accession>A0A839V5C7</accession>
<dbReference type="RefSeq" id="WP_176622054.1">
    <property type="nucleotide sequence ID" value="NZ_JABXXQ010000028.1"/>
</dbReference>
<keyword evidence="2 3" id="KW-0975">Bacterial flagellum</keyword>
<evidence type="ECO:0000259" key="5">
    <source>
        <dbReference type="Pfam" id="PF00700"/>
    </source>
</evidence>
<keyword evidence="6" id="KW-0282">Flagellum</keyword>
<evidence type="ECO:0000313" key="7">
    <source>
        <dbReference type="EMBL" id="NVN29332.1"/>
    </source>
</evidence>
<dbReference type="AlphaFoldDB" id="A0A839V5C7"/>
<comment type="caution">
    <text evidence="6">The sequence shown here is derived from an EMBL/GenBank/DDBJ whole genome shotgun (WGS) entry which is preliminary data.</text>
</comment>
<dbReference type="Gene3D" id="1.20.1330.10">
    <property type="entry name" value="f41 fragment of flagellin, N-terminal domain"/>
    <property type="match status" value="1"/>
</dbReference>
<dbReference type="EMBL" id="JACHXV010000010">
    <property type="protein sequence ID" value="MBB3174651.1"/>
    <property type="molecule type" value="Genomic_DNA"/>
</dbReference>
<feature type="domain" description="Flagellin C-terminal" evidence="5">
    <location>
        <begin position="329"/>
        <end position="413"/>
    </location>
</feature>